<dbReference type="PANTHER" id="PTHR30349">
    <property type="entry name" value="PHAGE INTEGRASE-RELATED"/>
    <property type="match status" value="1"/>
</dbReference>
<gene>
    <name evidence="6" type="ORF">DY245_20375</name>
</gene>
<proteinExistence type="inferred from homology"/>
<dbReference type="InterPro" id="IPR010998">
    <property type="entry name" value="Integrase_recombinase_N"/>
</dbReference>
<protein>
    <submittedName>
        <fullName evidence="6">Site-specific integrase</fullName>
    </submittedName>
</protein>
<evidence type="ECO:0000256" key="1">
    <source>
        <dbReference type="ARBA" id="ARBA00008857"/>
    </source>
</evidence>
<accession>A0A371Q1L5</accession>
<dbReference type="Proteomes" id="UP000262477">
    <property type="component" value="Unassembled WGS sequence"/>
</dbReference>
<dbReference type="Pfam" id="PF00589">
    <property type="entry name" value="Phage_integrase"/>
    <property type="match status" value="1"/>
</dbReference>
<dbReference type="PROSITE" id="PS51898">
    <property type="entry name" value="TYR_RECOMBINASE"/>
    <property type="match status" value="1"/>
</dbReference>
<dbReference type="InterPro" id="IPR013762">
    <property type="entry name" value="Integrase-like_cat_sf"/>
</dbReference>
<dbReference type="Gene3D" id="1.10.150.130">
    <property type="match status" value="1"/>
</dbReference>
<comment type="caution">
    <text evidence="6">The sequence shown here is derived from an EMBL/GenBank/DDBJ whole genome shotgun (WGS) entry which is preliminary data.</text>
</comment>
<dbReference type="GO" id="GO:0003677">
    <property type="term" value="F:DNA binding"/>
    <property type="evidence" value="ECO:0007669"/>
    <property type="project" value="UniProtKB-KW"/>
</dbReference>
<evidence type="ECO:0000313" key="7">
    <source>
        <dbReference type="Proteomes" id="UP000262477"/>
    </source>
</evidence>
<keyword evidence="2" id="KW-0229">DNA integration</keyword>
<dbReference type="GO" id="GO:0015074">
    <property type="term" value="P:DNA integration"/>
    <property type="evidence" value="ECO:0007669"/>
    <property type="project" value="UniProtKB-KW"/>
</dbReference>
<keyword evidence="4" id="KW-0233">DNA recombination</keyword>
<dbReference type="InterPro" id="IPR011010">
    <property type="entry name" value="DNA_brk_join_enz"/>
</dbReference>
<evidence type="ECO:0000256" key="3">
    <source>
        <dbReference type="ARBA" id="ARBA00023125"/>
    </source>
</evidence>
<reference evidence="6 7" key="1">
    <citation type="submission" date="2018-08" db="EMBL/GenBank/DDBJ databases">
        <title>Streptomyces NEAU-D10 sp. nov., a novel Actinomycete isolated from soil.</title>
        <authorList>
            <person name="Jin L."/>
        </authorList>
    </citation>
    <scope>NUCLEOTIDE SEQUENCE [LARGE SCALE GENOMIC DNA]</scope>
    <source>
        <strain evidence="6 7">NEAU-D10</strain>
    </source>
</reference>
<dbReference type="Gene3D" id="1.10.443.10">
    <property type="entry name" value="Intergrase catalytic core"/>
    <property type="match status" value="1"/>
</dbReference>
<evidence type="ECO:0000256" key="4">
    <source>
        <dbReference type="ARBA" id="ARBA00023172"/>
    </source>
</evidence>
<keyword evidence="3" id="KW-0238">DNA-binding</keyword>
<sequence>MHTPAQFLTGEGCPAHGEPISRWQRDVRAQAHPPASHHLMQRLPALRRPVGQRHHTVLDKGAGSPGKRWVVRYREPGGRSARQRKKAFDRKKDAVDFATKVENDKRENTYIGPNAGKVSLRRYTEDCLNGVLLSGGTWESYERILRLHVLPHLGRKTIAQVTAADVEELYARWAKGGAKPNTIDERSLPSLEEIKAIAHAIGPRLEPAVWLMACGGLRIGESLGVFPEDFQDGLLRLRRQVVRYLDEDGLCVARYAPLKHRKEGEWRDVPVPEFFTAFADRVPILNQQGGMTYPGLVHASWDRAIKRLGIPDYTPHVLRHKWATVTLTNGVSIHQVSRWLGHRSIKITVDRYGHLTQDGRERCRQVVAATFEGYLPEELSVGLAA</sequence>
<keyword evidence="7" id="KW-1185">Reference proteome</keyword>
<dbReference type="Pfam" id="PF14659">
    <property type="entry name" value="Phage_int_SAM_3"/>
    <property type="match status" value="1"/>
</dbReference>
<dbReference type="CDD" id="cd01189">
    <property type="entry name" value="INT_ICEBs1_C_like"/>
    <property type="match status" value="1"/>
</dbReference>
<evidence type="ECO:0000256" key="2">
    <source>
        <dbReference type="ARBA" id="ARBA00022908"/>
    </source>
</evidence>
<dbReference type="InterPro" id="IPR002104">
    <property type="entry name" value="Integrase_catalytic"/>
</dbReference>
<dbReference type="InterPro" id="IPR050090">
    <property type="entry name" value="Tyrosine_recombinase_XerCD"/>
</dbReference>
<dbReference type="SUPFAM" id="SSF56349">
    <property type="entry name" value="DNA breaking-rejoining enzymes"/>
    <property type="match status" value="1"/>
</dbReference>
<comment type="similarity">
    <text evidence="1">Belongs to the 'phage' integrase family.</text>
</comment>
<dbReference type="GO" id="GO:0006310">
    <property type="term" value="P:DNA recombination"/>
    <property type="evidence" value="ECO:0007669"/>
    <property type="project" value="UniProtKB-KW"/>
</dbReference>
<name>A0A371Q1L5_STRIH</name>
<dbReference type="EMBL" id="QUAC01000158">
    <property type="protein sequence ID" value="REK88637.1"/>
    <property type="molecule type" value="Genomic_DNA"/>
</dbReference>
<evidence type="ECO:0000259" key="5">
    <source>
        <dbReference type="PROSITE" id="PS51898"/>
    </source>
</evidence>
<dbReference type="AlphaFoldDB" id="A0A371Q1L5"/>
<dbReference type="PANTHER" id="PTHR30349:SF41">
    <property type="entry name" value="INTEGRASE_RECOMBINASE PROTEIN MJ0367-RELATED"/>
    <property type="match status" value="1"/>
</dbReference>
<dbReference type="InterPro" id="IPR004107">
    <property type="entry name" value="Integrase_SAM-like_N"/>
</dbReference>
<feature type="domain" description="Tyr recombinase" evidence="5">
    <location>
        <begin position="184"/>
        <end position="368"/>
    </location>
</feature>
<organism evidence="6 7">
    <name type="scientific">Streptomyces inhibens</name>
    <dbReference type="NCBI Taxonomy" id="2293571"/>
    <lineage>
        <taxon>Bacteria</taxon>
        <taxon>Bacillati</taxon>
        <taxon>Actinomycetota</taxon>
        <taxon>Actinomycetes</taxon>
        <taxon>Kitasatosporales</taxon>
        <taxon>Streptomycetaceae</taxon>
        <taxon>Streptomyces</taxon>
    </lineage>
</organism>
<evidence type="ECO:0000313" key="6">
    <source>
        <dbReference type="EMBL" id="REK88637.1"/>
    </source>
</evidence>